<dbReference type="EC" id="3.1.1.29" evidence="1 7"/>
<dbReference type="PROSITE" id="PS01195">
    <property type="entry name" value="PEPT_TRNA_HYDROL_1"/>
    <property type="match status" value="1"/>
</dbReference>
<dbReference type="PANTHER" id="PTHR17224:SF1">
    <property type="entry name" value="PEPTIDYL-TRNA HYDROLASE"/>
    <property type="match status" value="1"/>
</dbReference>
<feature type="binding site" evidence="7">
    <location>
        <position position="62"/>
    </location>
    <ligand>
        <name>tRNA</name>
        <dbReference type="ChEBI" id="CHEBI:17843"/>
    </ligand>
</feature>
<dbReference type="EMBL" id="PFNJ01000020">
    <property type="protein sequence ID" value="PIZ43506.1"/>
    <property type="molecule type" value="Genomic_DNA"/>
</dbReference>
<evidence type="ECO:0000256" key="9">
    <source>
        <dbReference type="RuleBase" id="RU004320"/>
    </source>
</evidence>
<feature type="site" description="Stabilizes the basic form of H active site to accept a proton" evidence="7">
    <location>
        <position position="89"/>
    </location>
</feature>
<evidence type="ECO:0000256" key="7">
    <source>
        <dbReference type="HAMAP-Rule" id="MF_00083"/>
    </source>
</evidence>
<feature type="binding site" evidence="7">
    <location>
        <position position="64"/>
    </location>
    <ligand>
        <name>tRNA</name>
        <dbReference type="ChEBI" id="CHEBI:17843"/>
    </ligand>
</feature>
<reference evidence="11" key="1">
    <citation type="submission" date="2017-09" db="EMBL/GenBank/DDBJ databases">
        <title>Depth-based differentiation of microbial function through sediment-hosted aquifers and enrichment of novel symbionts in the deep terrestrial subsurface.</title>
        <authorList>
            <person name="Probst A.J."/>
            <person name="Ladd B."/>
            <person name="Jarett J.K."/>
            <person name="Geller-Mcgrath D.E."/>
            <person name="Sieber C.M.K."/>
            <person name="Emerson J.B."/>
            <person name="Anantharaman K."/>
            <person name="Thomas B.C."/>
            <person name="Malmstrom R."/>
            <person name="Stieglmeier M."/>
            <person name="Klingl A."/>
            <person name="Woyke T."/>
            <person name="Ryan C.M."/>
            <person name="Banfield J.F."/>
        </authorList>
    </citation>
    <scope>NUCLEOTIDE SEQUENCE [LARGE SCALE GENOMIC DNA]</scope>
</reference>
<dbReference type="InterPro" id="IPR036416">
    <property type="entry name" value="Pept_tRNA_hydro_sf"/>
</dbReference>
<protein>
    <recommendedName>
        <fullName evidence="6 7">Peptidyl-tRNA hydrolase</fullName>
        <shortName evidence="7">Pth</shortName>
        <ecNumber evidence="1 7">3.1.1.29</ecNumber>
    </recommendedName>
</protein>
<comment type="subcellular location">
    <subcellularLocation>
        <location evidence="7">Cytoplasm</location>
    </subcellularLocation>
</comment>
<comment type="catalytic activity">
    <reaction evidence="7 8">
        <text>an N-acyl-L-alpha-aminoacyl-tRNA + H2O = an N-acyl-L-amino acid + a tRNA + H(+)</text>
        <dbReference type="Rhea" id="RHEA:54448"/>
        <dbReference type="Rhea" id="RHEA-COMP:10123"/>
        <dbReference type="Rhea" id="RHEA-COMP:13883"/>
        <dbReference type="ChEBI" id="CHEBI:15377"/>
        <dbReference type="ChEBI" id="CHEBI:15378"/>
        <dbReference type="ChEBI" id="CHEBI:59874"/>
        <dbReference type="ChEBI" id="CHEBI:78442"/>
        <dbReference type="ChEBI" id="CHEBI:138191"/>
        <dbReference type="EC" id="3.1.1.29"/>
    </reaction>
</comment>
<dbReference type="InterPro" id="IPR018171">
    <property type="entry name" value="Pept_tRNA_hydro_CS"/>
</dbReference>
<feature type="active site" description="Proton acceptor" evidence="7">
    <location>
        <position position="19"/>
    </location>
</feature>
<dbReference type="NCBIfam" id="TIGR00447">
    <property type="entry name" value="pth"/>
    <property type="match status" value="1"/>
</dbReference>
<comment type="similarity">
    <text evidence="5 7 9">Belongs to the PTH family.</text>
</comment>
<feature type="binding site" evidence="7">
    <location>
        <position position="14"/>
    </location>
    <ligand>
        <name>tRNA</name>
        <dbReference type="ChEBI" id="CHEBI:17843"/>
    </ligand>
</feature>
<evidence type="ECO:0000313" key="11">
    <source>
        <dbReference type="Proteomes" id="UP000230970"/>
    </source>
</evidence>
<keyword evidence="4 7" id="KW-0694">RNA-binding</keyword>
<comment type="caution">
    <text evidence="10">The sequence shown here is derived from an EMBL/GenBank/DDBJ whole genome shotgun (WGS) entry which is preliminary data.</text>
</comment>
<proteinExistence type="inferred from homology"/>
<dbReference type="GO" id="GO:0005737">
    <property type="term" value="C:cytoplasm"/>
    <property type="evidence" value="ECO:0007669"/>
    <property type="project" value="UniProtKB-SubCell"/>
</dbReference>
<evidence type="ECO:0000313" key="10">
    <source>
        <dbReference type="EMBL" id="PIZ43506.1"/>
    </source>
</evidence>
<gene>
    <name evidence="7" type="primary">pth</name>
    <name evidence="10" type="ORF">COY34_00745</name>
</gene>
<evidence type="ECO:0000256" key="2">
    <source>
        <dbReference type="ARBA" id="ARBA00022555"/>
    </source>
</evidence>
<dbReference type="GO" id="GO:0004045">
    <property type="term" value="F:peptidyl-tRNA hydrolase activity"/>
    <property type="evidence" value="ECO:0007669"/>
    <property type="project" value="UniProtKB-UniRule"/>
</dbReference>
<dbReference type="Pfam" id="PF01195">
    <property type="entry name" value="Pept_tRNA_hydro"/>
    <property type="match status" value="1"/>
</dbReference>
<dbReference type="HAMAP" id="MF_00083">
    <property type="entry name" value="Pept_tRNA_hydro_bact"/>
    <property type="match status" value="1"/>
</dbReference>
<keyword evidence="3 7" id="KW-0378">Hydrolase</keyword>
<keyword evidence="2 7" id="KW-0820">tRNA-binding</keyword>
<dbReference type="SUPFAM" id="SSF53178">
    <property type="entry name" value="Peptidyl-tRNA hydrolase-like"/>
    <property type="match status" value="1"/>
</dbReference>
<comment type="function">
    <text evidence="7">Catalyzes the release of premature peptidyl moieties from peptidyl-tRNA molecules trapped in stalled 50S ribosomal subunits, and thus maintains levels of free tRNAs and 50S ribosomes.</text>
</comment>
<organism evidence="10 11">
    <name type="scientific">candidate division WWE3 bacterium CG_4_10_14_0_2_um_filter_42_8</name>
    <dbReference type="NCBI Taxonomy" id="1975074"/>
    <lineage>
        <taxon>Bacteria</taxon>
        <taxon>Katanobacteria</taxon>
    </lineage>
</organism>
<comment type="caution">
    <text evidence="7">Lacks conserved residue(s) required for the propagation of feature annotation.</text>
</comment>
<comment type="function">
    <text evidence="7">Hydrolyzes ribosome-free peptidyl-tRNAs (with 1 or more amino acids incorporated), which drop off the ribosome during protein synthesis, or as a result of ribosome stalling.</text>
</comment>
<evidence type="ECO:0000256" key="4">
    <source>
        <dbReference type="ARBA" id="ARBA00022884"/>
    </source>
</evidence>
<name>A0A2M7TDG2_UNCKA</name>
<dbReference type="GO" id="GO:0000049">
    <property type="term" value="F:tRNA binding"/>
    <property type="evidence" value="ECO:0007669"/>
    <property type="project" value="UniProtKB-UniRule"/>
</dbReference>
<evidence type="ECO:0000256" key="5">
    <source>
        <dbReference type="ARBA" id="ARBA00038063"/>
    </source>
</evidence>
<dbReference type="CDD" id="cd00462">
    <property type="entry name" value="PTH"/>
    <property type="match status" value="1"/>
</dbReference>
<evidence type="ECO:0000256" key="8">
    <source>
        <dbReference type="RuleBase" id="RU000673"/>
    </source>
</evidence>
<accession>A0A2M7TDG2</accession>
<dbReference type="GO" id="GO:0072344">
    <property type="term" value="P:rescue of stalled ribosome"/>
    <property type="evidence" value="ECO:0007669"/>
    <property type="project" value="UniProtKB-UniRule"/>
</dbReference>
<keyword evidence="7" id="KW-0963">Cytoplasm</keyword>
<feature type="site" description="Discriminates between blocked and unblocked aminoacyl-tRNA" evidence="7">
    <location>
        <position position="9"/>
    </location>
</feature>
<dbReference type="AlphaFoldDB" id="A0A2M7TDG2"/>
<dbReference type="GO" id="GO:0006515">
    <property type="term" value="P:protein quality control for misfolded or incompletely synthesized proteins"/>
    <property type="evidence" value="ECO:0007669"/>
    <property type="project" value="UniProtKB-UniRule"/>
</dbReference>
<evidence type="ECO:0000256" key="6">
    <source>
        <dbReference type="ARBA" id="ARBA00050038"/>
    </source>
</evidence>
<dbReference type="PANTHER" id="PTHR17224">
    <property type="entry name" value="PEPTIDYL-TRNA HYDROLASE"/>
    <property type="match status" value="1"/>
</dbReference>
<dbReference type="Proteomes" id="UP000230970">
    <property type="component" value="Unassembled WGS sequence"/>
</dbReference>
<evidence type="ECO:0000256" key="3">
    <source>
        <dbReference type="ARBA" id="ARBA00022801"/>
    </source>
</evidence>
<evidence type="ECO:0000256" key="1">
    <source>
        <dbReference type="ARBA" id="ARBA00013260"/>
    </source>
</evidence>
<dbReference type="InterPro" id="IPR001328">
    <property type="entry name" value="Pept_tRNA_hydro"/>
</dbReference>
<sequence length="197" mass="22143">MKIIVGLGNPGKKYERTRHNLGFYLVDSLREELNLPPWEKSIKFNSLISRDHNLILLKPQTYMNNSGQAVKALVNFFKVELSDLWVIHDDVDLALGRIKVQHQGTKSSTHKGIVSICQGLGRGNFPRFRLGVAGENYQRHKVPAEDYVLARFSKEEIELLPKISSLGIEVITEALKVGIEKVQSQKVEAGKVAVILD</sequence>
<dbReference type="Gene3D" id="3.40.50.1470">
    <property type="entry name" value="Peptidyl-tRNA hydrolase"/>
    <property type="match status" value="1"/>
</dbReference>
<comment type="subunit">
    <text evidence="7">Monomer.</text>
</comment>